<sequence>MSIVITPPSIPVSEALVVTYLPSFHKTYTDYGVRLTILPPGFRTGIIERFLEGETLHRIQPTRDTPLAGVFAALDSHSPIKTCSLSIFFVTPQRKAPRNLAISLLFQRLSQRVDVALLTVLCFYETGHHDRSFATDTTNDLTYDTLKPLLELPSLQDLTIDTRRSVRLTSKELVQFIRSWPGLRALQINSYAGWGVTKPEHLPSLSVVIRILRRWPSMERIALDVYGVVAADVNLPLDCRVNNLRHVEVRLVGSGSVHQDIINRTQDILKVLAPRAWVTRRDCLVAMATKRIKEIQVSEAMTKIRIILLKGRNGRTVDRHIQGLEIRTTFQEPAERAGGRQVCREQGAPAGGGIETKLP</sequence>
<organism evidence="2 3">
    <name type="scientific">Coniophora puteana (strain RWD-64-598)</name>
    <name type="common">Brown rot fungus</name>
    <dbReference type="NCBI Taxonomy" id="741705"/>
    <lineage>
        <taxon>Eukaryota</taxon>
        <taxon>Fungi</taxon>
        <taxon>Dikarya</taxon>
        <taxon>Basidiomycota</taxon>
        <taxon>Agaricomycotina</taxon>
        <taxon>Agaricomycetes</taxon>
        <taxon>Agaricomycetidae</taxon>
        <taxon>Boletales</taxon>
        <taxon>Coniophorineae</taxon>
        <taxon>Coniophoraceae</taxon>
        <taxon>Coniophora</taxon>
    </lineage>
</organism>
<dbReference type="Proteomes" id="UP000053558">
    <property type="component" value="Unassembled WGS sequence"/>
</dbReference>
<dbReference type="KEGG" id="cput:CONPUDRAFT_142146"/>
<keyword evidence="3" id="KW-1185">Reference proteome</keyword>
<proteinExistence type="predicted"/>
<gene>
    <name evidence="2" type="ORF">CONPUDRAFT_142146</name>
</gene>
<dbReference type="EMBL" id="JH711574">
    <property type="protein sequence ID" value="EIW85677.1"/>
    <property type="molecule type" value="Genomic_DNA"/>
</dbReference>
<reference evidence="3" key="1">
    <citation type="journal article" date="2012" name="Science">
        <title>The Paleozoic origin of enzymatic lignin decomposition reconstructed from 31 fungal genomes.</title>
        <authorList>
            <person name="Floudas D."/>
            <person name="Binder M."/>
            <person name="Riley R."/>
            <person name="Barry K."/>
            <person name="Blanchette R.A."/>
            <person name="Henrissat B."/>
            <person name="Martinez A.T."/>
            <person name="Otillar R."/>
            <person name="Spatafora J.W."/>
            <person name="Yadav J.S."/>
            <person name="Aerts A."/>
            <person name="Benoit I."/>
            <person name="Boyd A."/>
            <person name="Carlson A."/>
            <person name="Copeland A."/>
            <person name="Coutinho P.M."/>
            <person name="de Vries R.P."/>
            <person name="Ferreira P."/>
            <person name="Findley K."/>
            <person name="Foster B."/>
            <person name="Gaskell J."/>
            <person name="Glotzer D."/>
            <person name="Gorecki P."/>
            <person name="Heitman J."/>
            <person name="Hesse C."/>
            <person name="Hori C."/>
            <person name="Igarashi K."/>
            <person name="Jurgens J.A."/>
            <person name="Kallen N."/>
            <person name="Kersten P."/>
            <person name="Kohler A."/>
            <person name="Kuees U."/>
            <person name="Kumar T.K.A."/>
            <person name="Kuo A."/>
            <person name="LaButti K."/>
            <person name="Larrondo L.F."/>
            <person name="Lindquist E."/>
            <person name="Ling A."/>
            <person name="Lombard V."/>
            <person name="Lucas S."/>
            <person name="Lundell T."/>
            <person name="Martin R."/>
            <person name="McLaughlin D.J."/>
            <person name="Morgenstern I."/>
            <person name="Morin E."/>
            <person name="Murat C."/>
            <person name="Nagy L.G."/>
            <person name="Nolan M."/>
            <person name="Ohm R.A."/>
            <person name="Patyshakuliyeva A."/>
            <person name="Rokas A."/>
            <person name="Ruiz-Duenas F.J."/>
            <person name="Sabat G."/>
            <person name="Salamov A."/>
            <person name="Samejima M."/>
            <person name="Schmutz J."/>
            <person name="Slot J.C."/>
            <person name="St John F."/>
            <person name="Stenlid J."/>
            <person name="Sun H."/>
            <person name="Sun S."/>
            <person name="Syed K."/>
            <person name="Tsang A."/>
            <person name="Wiebenga A."/>
            <person name="Young D."/>
            <person name="Pisabarro A."/>
            <person name="Eastwood D.C."/>
            <person name="Martin F."/>
            <person name="Cullen D."/>
            <person name="Grigoriev I.V."/>
            <person name="Hibbett D.S."/>
        </authorList>
    </citation>
    <scope>NUCLEOTIDE SEQUENCE [LARGE SCALE GENOMIC DNA]</scope>
    <source>
        <strain evidence="3">RWD-64-598 SS2</strain>
    </source>
</reference>
<name>A0A5M3N314_CONPW</name>
<feature type="compositionally biased region" description="Gly residues" evidence="1">
    <location>
        <begin position="349"/>
        <end position="359"/>
    </location>
</feature>
<accession>A0A5M3N314</accession>
<comment type="caution">
    <text evidence="2">The sequence shown here is derived from an EMBL/GenBank/DDBJ whole genome shotgun (WGS) entry which is preliminary data.</text>
</comment>
<dbReference type="RefSeq" id="XP_007765089.1">
    <property type="nucleotide sequence ID" value="XM_007766899.1"/>
</dbReference>
<evidence type="ECO:0008006" key="4">
    <source>
        <dbReference type="Google" id="ProtNLM"/>
    </source>
</evidence>
<protein>
    <recommendedName>
        <fullName evidence="4">F-box domain-containing protein</fullName>
    </recommendedName>
</protein>
<dbReference type="GeneID" id="19201709"/>
<dbReference type="AlphaFoldDB" id="A0A5M3N314"/>
<feature type="region of interest" description="Disordered" evidence="1">
    <location>
        <begin position="338"/>
        <end position="359"/>
    </location>
</feature>
<evidence type="ECO:0000256" key="1">
    <source>
        <dbReference type="SAM" id="MobiDB-lite"/>
    </source>
</evidence>
<evidence type="ECO:0000313" key="2">
    <source>
        <dbReference type="EMBL" id="EIW85677.1"/>
    </source>
</evidence>
<evidence type="ECO:0000313" key="3">
    <source>
        <dbReference type="Proteomes" id="UP000053558"/>
    </source>
</evidence>